<dbReference type="PATRIC" id="fig|218284.4.peg.4479"/>
<evidence type="ECO:0000256" key="6">
    <source>
        <dbReference type="RuleBase" id="RU363041"/>
    </source>
</evidence>
<keyword evidence="4 6" id="KW-1133">Transmembrane helix</keyword>
<evidence type="ECO:0000313" key="7">
    <source>
        <dbReference type="EMBL" id="KPL58985.1"/>
    </source>
</evidence>
<evidence type="ECO:0000256" key="3">
    <source>
        <dbReference type="ARBA" id="ARBA00022692"/>
    </source>
</evidence>
<feature type="transmembrane region" description="Helical" evidence="6">
    <location>
        <begin position="77"/>
        <end position="96"/>
    </location>
</feature>
<name>A0A0P6W0D6_9BACI</name>
<feature type="transmembrane region" description="Helical" evidence="6">
    <location>
        <begin position="49"/>
        <end position="70"/>
    </location>
</feature>
<accession>A0A0P6W0D6</accession>
<feature type="transmembrane region" description="Helical" evidence="6">
    <location>
        <begin position="157"/>
        <end position="178"/>
    </location>
</feature>
<dbReference type="EMBL" id="LIXZ01000010">
    <property type="protein sequence ID" value="KPL58985.1"/>
    <property type="molecule type" value="Genomic_DNA"/>
</dbReference>
<organism evidence="7 8">
    <name type="scientific">Rossellomorea vietnamensis</name>
    <dbReference type="NCBI Taxonomy" id="218284"/>
    <lineage>
        <taxon>Bacteria</taxon>
        <taxon>Bacillati</taxon>
        <taxon>Bacillota</taxon>
        <taxon>Bacilli</taxon>
        <taxon>Bacillales</taxon>
        <taxon>Bacillaceae</taxon>
        <taxon>Rossellomorea</taxon>
    </lineage>
</organism>
<evidence type="ECO:0000256" key="4">
    <source>
        <dbReference type="ARBA" id="ARBA00022989"/>
    </source>
</evidence>
<comment type="similarity">
    <text evidence="2 6">Belongs to the 4-toluene sulfonate uptake permease (TSUP) (TC 2.A.102) family.</text>
</comment>
<evidence type="ECO:0000256" key="5">
    <source>
        <dbReference type="ARBA" id="ARBA00023136"/>
    </source>
</evidence>
<feature type="transmembrane region" description="Helical" evidence="6">
    <location>
        <begin position="223"/>
        <end position="245"/>
    </location>
</feature>
<sequence>MEWIVLLSIGLLAGAIGSLVGLGGGVIIVPALIYFGTYTSLVEGVNPQTAVGTSLVIMIFTGLSSTLAYLKHKTVDYKSGLIFFAGSGPGSILGAWVNKGLNMESFNLYFGIFMILVALILMVRNKLKPIEKFRNASFQREFTDPSGETFRYGYPPVLGVMIAFVVGFTSGLFGIGGGSLMVPAMILIFLFPPHVAVATSMFMIFLSALVSSGTHVLFGNVKWLYALALIPGAWIGAKVGAYINTKLESKVLVGVLRIILILIGIRLIYQGMTG</sequence>
<keyword evidence="3 6" id="KW-0812">Transmembrane</keyword>
<reference evidence="7 8" key="1">
    <citation type="submission" date="2015-08" db="EMBL/GenBank/DDBJ databases">
        <title>Draft Genome Sequence of Bacillus vietnamensis UCD-SED5.</title>
        <authorList>
            <person name="Lee R.D."/>
            <person name="Jospin G."/>
            <person name="Lang J.M."/>
            <person name="Coil D.A."/>
            <person name="Eisen J.A."/>
        </authorList>
    </citation>
    <scope>NUCLEOTIDE SEQUENCE [LARGE SCALE GENOMIC DNA]</scope>
    <source>
        <strain evidence="7 8">UCD-SED5</strain>
    </source>
</reference>
<dbReference type="AlphaFoldDB" id="A0A0P6W0D6"/>
<keyword evidence="6" id="KW-1003">Cell membrane</keyword>
<evidence type="ECO:0000256" key="2">
    <source>
        <dbReference type="ARBA" id="ARBA00009142"/>
    </source>
</evidence>
<evidence type="ECO:0000256" key="1">
    <source>
        <dbReference type="ARBA" id="ARBA00004141"/>
    </source>
</evidence>
<feature type="transmembrane region" description="Helical" evidence="6">
    <location>
        <begin position="12"/>
        <end position="37"/>
    </location>
</feature>
<comment type="subcellular location">
    <subcellularLocation>
        <location evidence="6">Cell membrane</location>
        <topology evidence="6">Multi-pass membrane protein</topology>
    </subcellularLocation>
    <subcellularLocation>
        <location evidence="1">Membrane</location>
        <topology evidence="1">Multi-pass membrane protein</topology>
    </subcellularLocation>
</comment>
<dbReference type="PANTHER" id="PTHR43701:SF2">
    <property type="entry name" value="MEMBRANE TRANSPORTER PROTEIN YJNA-RELATED"/>
    <property type="match status" value="1"/>
</dbReference>
<comment type="caution">
    <text evidence="7">The sequence shown here is derived from an EMBL/GenBank/DDBJ whole genome shotgun (WGS) entry which is preliminary data.</text>
</comment>
<dbReference type="Proteomes" id="UP000050398">
    <property type="component" value="Unassembled WGS sequence"/>
</dbReference>
<dbReference type="OrthoDB" id="9780109at2"/>
<dbReference type="eggNOG" id="COG0730">
    <property type="taxonomic scope" value="Bacteria"/>
</dbReference>
<feature type="transmembrane region" description="Helical" evidence="6">
    <location>
        <begin position="184"/>
        <end position="211"/>
    </location>
</feature>
<keyword evidence="5 6" id="KW-0472">Membrane</keyword>
<dbReference type="Pfam" id="PF01925">
    <property type="entry name" value="TauE"/>
    <property type="match status" value="1"/>
</dbReference>
<proteinExistence type="inferred from homology"/>
<dbReference type="PANTHER" id="PTHR43701">
    <property type="entry name" value="MEMBRANE TRANSPORTER PROTEIN MJ0441-RELATED"/>
    <property type="match status" value="1"/>
</dbReference>
<feature type="transmembrane region" description="Helical" evidence="6">
    <location>
        <begin position="251"/>
        <end position="269"/>
    </location>
</feature>
<evidence type="ECO:0000313" key="8">
    <source>
        <dbReference type="Proteomes" id="UP000050398"/>
    </source>
</evidence>
<dbReference type="InterPro" id="IPR051598">
    <property type="entry name" value="TSUP/Inactive_protease-like"/>
</dbReference>
<dbReference type="GO" id="GO:0005886">
    <property type="term" value="C:plasma membrane"/>
    <property type="evidence" value="ECO:0007669"/>
    <property type="project" value="UniProtKB-SubCell"/>
</dbReference>
<dbReference type="RefSeq" id="WP_060673050.1">
    <property type="nucleotide sequence ID" value="NZ_LIXZ01000010.1"/>
</dbReference>
<dbReference type="InterPro" id="IPR002781">
    <property type="entry name" value="TM_pro_TauE-like"/>
</dbReference>
<gene>
    <name evidence="7" type="ORF">AM506_13660</name>
</gene>
<protein>
    <recommendedName>
        <fullName evidence="6">Probable membrane transporter protein</fullName>
    </recommendedName>
</protein>
<feature type="transmembrane region" description="Helical" evidence="6">
    <location>
        <begin position="108"/>
        <end position="124"/>
    </location>
</feature>